<gene>
    <name evidence="1" type="ORF">DPEC_G00046850</name>
</gene>
<dbReference type="EMBL" id="CM055731">
    <property type="protein sequence ID" value="KAJ8012821.1"/>
    <property type="molecule type" value="Genomic_DNA"/>
</dbReference>
<comment type="caution">
    <text evidence="1">The sequence shown here is derived from an EMBL/GenBank/DDBJ whole genome shotgun (WGS) entry which is preliminary data.</text>
</comment>
<dbReference type="Proteomes" id="UP001157502">
    <property type="component" value="Chromosome 4"/>
</dbReference>
<name>A0ACC2HA10_DALPE</name>
<evidence type="ECO:0000313" key="2">
    <source>
        <dbReference type="Proteomes" id="UP001157502"/>
    </source>
</evidence>
<reference evidence="1" key="1">
    <citation type="submission" date="2021-05" db="EMBL/GenBank/DDBJ databases">
        <authorList>
            <person name="Pan Q."/>
            <person name="Jouanno E."/>
            <person name="Zahm M."/>
            <person name="Klopp C."/>
            <person name="Cabau C."/>
            <person name="Louis A."/>
            <person name="Berthelot C."/>
            <person name="Parey E."/>
            <person name="Roest Crollius H."/>
            <person name="Montfort J."/>
            <person name="Robinson-Rechavi M."/>
            <person name="Bouchez O."/>
            <person name="Lampietro C."/>
            <person name="Lopez Roques C."/>
            <person name="Donnadieu C."/>
            <person name="Postlethwait J."/>
            <person name="Bobe J."/>
            <person name="Dillon D."/>
            <person name="Chandos A."/>
            <person name="von Hippel F."/>
            <person name="Guiguen Y."/>
        </authorList>
    </citation>
    <scope>NUCLEOTIDE SEQUENCE</scope>
    <source>
        <strain evidence="1">YG-Jan2019</strain>
    </source>
</reference>
<organism evidence="1 2">
    <name type="scientific">Dallia pectoralis</name>
    <name type="common">Alaska blackfish</name>
    <dbReference type="NCBI Taxonomy" id="75939"/>
    <lineage>
        <taxon>Eukaryota</taxon>
        <taxon>Metazoa</taxon>
        <taxon>Chordata</taxon>
        <taxon>Craniata</taxon>
        <taxon>Vertebrata</taxon>
        <taxon>Euteleostomi</taxon>
        <taxon>Actinopterygii</taxon>
        <taxon>Neopterygii</taxon>
        <taxon>Teleostei</taxon>
        <taxon>Protacanthopterygii</taxon>
        <taxon>Esociformes</taxon>
        <taxon>Umbridae</taxon>
        <taxon>Dallia</taxon>
    </lineage>
</organism>
<keyword evidence="2" id="KW-1185">Reference proteome</keyword>
<proteinExistence type="predicted"/>
<protein>
    <submittedName>
        <fullName evidence="1">Uncharacterized protein</fullName>
    </submittedName>
</protein>
<evidence type="ECO:0000313" key="1">
    <source>
        <dbReference type="EMBL" id="KAJ8012821.1"/>
    </source>
</evidence>
<sequence length="106" mass="12131">MLQEWISVPDLGLLPSLKVTEILQILHDRKRGGGWTHPKEEELVYLKVNVVRASSSLPSLPHPSGAALLSTFFQPRWERRRAGQEERRRVKNALYHGSVKAPLSRR</sequence>
<accession>A0ACC2HA10</accession>